<comment type="caution">
    <text evidence="1">The sequence shown here is derived from an EMBL/GenBank/DDBJ whole genome shotgun (WGS) entry which is preliminary data.</text>
</comment>
<evidence type="ECO:0000313" key="1">
    <source>
        <dbReference type="EMBL" id="KAI4381758.1"/>
    </source>
</evidence>
<protein>
    <submittedName>
        <fullName evidence="1">Uncharacterized protein</fullName>
    </submittedName>
</protein>
<sequence>MGTAKSTMSRAQGGPVGDVITTVSERVEGADPVLEKLRSLRLTPPILQFPLAEGSLSDILVKKSPSSGAQGTIDPKVLVELFSLYWDWHADMVQKITKKQEAVENKVELADALAVKLLQRLNDSLSTMKTTAHRLSEVHKLQVELGELKGRLTEVISNCDAICKRITSEGPESLHESAAPLAAAVARISSVDNGELLAKTSPSDNTGLD</sequence>
<accession>A0ACB9RTL4</accession>
<organism evidence="1 2">
    <name type="scientific">Melastoma candidum</name>
    <dbReference type="NCBI Taxonomy" id="119954"/>
    <lineage>
        <taxon>Eukaryota</taxon>
        <taxon>Viridiplantae</taxon>
        <taxon>Streptophyta</taxon>
        <taxon>Embryophyta</taxon>
        <taxon>Tracheophyta</taxon>
        <taxon>Spermatophyta</taxon>
        <taxon>Magnoliopsida</taxon>
        <taxon>eudicotyledons</taxon>
        <taxon>Gunneridae</taxon>
        <taxon>Pentapetalae</taxon>
        <taxon>rosids</taxon>
        <taxon>malvids</taxon>
        <taxon>Myrtales</taxon>
        <taxon>Melastomataceae</taxon>
        <taxon>Melastomatoideae</taxon>
        <taxon>Melastomateae</taxon>
        <taxon>Melastoma</taxon>
    </lineage>
</organism>
<evidence type="ECO:0000313" key="2">
    <source>
        <dbReference type="Proteomes" id="UP001057402"/>
    </source>
</evidence>
<dbReference type="Proteomes" id="UP001057402">
    <property type="component" value="Chromosome 3"/>
</dbReference>
<keyword evidence="2" id="KW-1185">Reference proteome</keyword>
<proteinExistence type="predicted"/>
<gene>
    <name evidence="1" type="ORF">MLD38_007803</name>
</gene>
<dbReference type="EMBL" id="CM042882">
    <property type="protein sequence ID" value="KAI4381758.1"/>
    <property type="molecule type" value="Genomic_DNA"/>
</dbReference>
<name>A0ACB9RTL4_9MYRT</name>
<reference evidence="2" key="1">
    <citation type="journal article" date="2023" name="Front. Plant Sci.">
        <title>Chromosomal-level genome assembly of Melastoma candidum provides insights into trichome evolution.</title>
        <authorList>
            <person name="Zhong Y."/>
            <person name="Wu W."/>
            <person name="Sun C."/>
            <person name="Zou P."/>
            <person name="Liu Y."/>
            <person name="Dai S."/>
            <person name="Zhou R."/>
        </authorList>
    </citation>
    <scope>NUCLEOTIDE SEQUENCE [LARGE SCALE GENOMIC DNA]</scope>
</reference>